<dbReference type="InterPro" id="IPR055348">
    <property type="entry name" value="DctQ"/>
</dbReference>
<proteinExistence type="inferred from homology"/>
<dbReference type="GO" id="GO:0015740">
    <property type="term" value="P:C4-dicarboxylate transport"/>
    <property type="evidence" value="ECO:0007669"/>
    <property type="project" value="TreeGrafter"/>
</dbReference>
<feature type="transmembrane region" description="Helical" evidence="9">
    <location>
        <begin position="46"/>
        <end position="64"/>
    </location>
</feature>
<feature type="transmembrane region" description="Helical" evidence="9">
    <location>
        <begin position="126"/>
        <end position="145"/>
    </location>
</feature>
<evidence type="ECO:0000256" key="4">
    <source>
        <dbReference type="ARBA" id="ARBA00022519"/>
    </source>
</evidence>
<evidence type="ECO:0000313" key="12">
    <source>
        <dbReference type="Proteomes" id="UP000509222"/>
    </source>
</evidence>
<dbReference type="PANTHER" id="PTHR35011">
    <property type="entry name" value="2,3-DIKETO-L-GULONATE TRAP TRANSPORTER SMALL PERMEASE PROTEIN YIAM"/>
    <property type="match status" value="1"/>
</dbReference>
<feature type="transmembrane region" description="Helical" evidence="9">
    <location>
        <begin position="85"/>
        <end position="106"/>
    </location>
</feature>
<dbReference type="GO" id="GO:0005886">
    <property type="term" value="C:plasma membrane"/>
    <property type="evidence" value="ECO:0007669"/>
    <property type="project" value="UniProtKB-SubCell"/>
</dbReference>
<dbReference type="Pfam" id="PF04290">
    <property type="entry name" value="DctQ"/>
    <property type="match status" value="1"/>
</dbReference>
<gene>
    <name evidence="11" type="ORF">HF394_04165</name>
</gene>
<keyword evidence="3" id="KW-1003">Cell membrane</keyword>
<dbReference type="EMBL" id="CP051177">
    <property type="protein sequence ID" value="QKX49844.1"/>
    <property type="molecule type" value="Genomic_DNA"/>
</dbReference>
<dbReference type="AlphaFoldDB" id="A0A7H8Q7B0"/>
<organism evidence="11 12">
    <name type="scientific">Planococcus glaciei</name>
    <dbReference type="NCBI Taxonomy" id="459472"/>
    <lineage>
        <taxon>Bacteria</taxon>
        <taxon>Bacillati</taxon>
        <taxon>Bacillota</taxon>
        <taxon>Bacilli</taxon>
        <taxon>Bacillales</taxon>
        <taxon>Caryophanaceae</taxon>
        <taxon>Planococcus</taxon>
    </lineage>
</organism>
<sequence>MKFLRALDLIESAFSALFFLAGIAISLYSVFMRYVLGASQSWATEIYTMLLVWAIFIGFSTALKENKHIAIDILYDRSGPTFRKISQTITLLVGLFFSIFIFWTGLDMVLVAYDQQIKTIDLGFPIWINYLIMPLAGLLLFIRFCEKAYRYFVKKEDDTGGDDILWKQ</sequence>
<name>A0A7H8Q7B0_9BACL</name>
<evidence type="ECO:0000256" key="6">
    <source>
        <dbReference type="ARBA" id="ARBA00022989"/>
    </source>
</evidence>
<evidence type="ECO:0000256" key="7">
    <source>
        <dbReference type="ARBA" id="ARBA00023136"/>
    </source>
</evidence>
<dbReference type="GO" id="GO:0022857">
    <property type="term" value="F:transmembrane transporter activity"/>
    <property type="evidence" value="ECO:0007669"/>
    <property type="project" value="TreeGrafter"/>
</dbReference>
<comment type="subcellular location">
    <subcellularLocation>
        <location evidence="1">Cell inner membrane</location>
        <topology evidence="1">Multi-pass membrane protein</topology>
    </subcellularLocation>
</comment>
<evidence type="ECO:0000256" key="9">
    <source>
        <dbReference type="SAM" id="Phobius"/>
    </source>
</evidence>
<keyword evidence="6 9" id="KW-1133">Transmembrane helix</keyword>
<keyword evidence="4" id="KW-0997">Cell inner membrane</keyword>
<dbReference type="PANTHER" id="PTHR35011:SF2">
    <property type="entry name" value="2,3-DIKETO-L-GULONATE TRAP TRANSPORTER SMALL PERMEASE PROTEIN YIAM"/>
    <property type="match status" value="1"/>
</dbReference>
<evidence type="ECO:0000256" key="2">
    <source>
        <dbReference type="ARBA" id="ARBA00022448"/>
    </source>
</evidence>
<keyword evidence="12" id="KW-1185">Reference proteome</keyword>
<evidence type="ECO:0000256" key="8">
    <source>
        <dbReference type="ARBA" id="ARBA00038436"/>
    </source>
</evidence>
<keyword evidence="7 9" id="KW-0472">Membrane</keyword>
<accession>A0A7H8Q7B0</accession>
<dbReference type="InterPro" id="IPR007387">
    <property type="entry name" value="TRAP_DctQ"/>
</dbReference>
<keyword evidence="5 9" id="KW-0812">Transmembrane</keyword>
<keyword evidence="2" id="KW-0813">Transport</keyword>
<protein>
    <submittedName>
        <fullName evidence="11">TRAP transporter small permease</fullName>
    </submittedName>
</protein>
<evidence type="ECO:0000256" key="5">
    <source>
        <dbReference type="ARBA" id="ARBA00022692"/>
    </source>
</evidence>
<evidence type="ECO:0000313" key="11">
    <source>
        <dbReference type="EMBL" id="QKX49844.1"/>
    </source>
</evidence>
<feature type="domain" description="Tripartite ATP-independent periplasmic transporters DctQ component" evidence="10">
    <location>
        <begin position="23"/>
        <end position="150"/>
    </location>
</feature>
<comment type="similarity">
    <text evidence="8">Belongs to the TRAP transporter small permease family.</text>
</comment>
<feature type="transmembrane region" description="Helical" evidence="9">
    <location>
        <begin position="12"/>
        <end position="34"/>
    </location>
</feature>
<evidence type="ECO:0000256" key="1">
    <source>
        <dbReference type="ARBA" id="ARBA00004429"/>
    </source>
</evidence>
<evidence type="ECO:0000256" key="3">
    <source>
        <dbReference type="ARBA" id="ARBA00022475"/>
    </source>
</evidence>
<dbReference type="Proteomes" id="UP000509222">
    <property type="component" value="Chromosome"/>
</dbReference>
<reference evidence="12" key="1">
    <citation type="submission" date="2020-06" db="EMBL/GenBank/DDBJ databases">
        <title>Isolation of Planomicrobium glaciei.</title>
        <authorList>
            <person name="Malisova L."/>
            <person name="Safrankova R."/>
            <person name="Jakubu V."/>
            <person name="Spanelova P."/>
        </authorList>
    </citation>
    <scope>NUCLEOTIDE SEQUENCE [LARGE SCALE GENOMIC DNA]</scope>
    <source>
        <strain evidence="12">NRL-ATB46093</strain>
    </source>
</reference>
<dbReference type="RefSeq" id="WP_036801742.1">
    <property type="nucleotide sequence ID" value="NZ_CP051177.1"/>
</dbReference>
<evidence type="ECO:0000259" key="10">
    <source>
        <dbReference type="Pfam" id="PF04290"/>
    </source>
</evidence>